<dbReference type="InterPro" id="IPR016153">
    <property type="entry name" value="Heat_shock_Hsp33_N"/>
</dbReference>
<evidence type="ECO:0000256" key="3">
    <source>
        <dbReference type="ARBA" id="ARBA00023157"/>
    </source>
</evidence>
<keyword evidence="2" id="KW-0862">Zinc</keyword>
<dbReference type="Gene3D" id="3.90.1280.10">
    <property type="entry name" value="HSP33 redox switch-like"/>
    <property type="match status" value="1"/>
</dbReference>
<keyword evidence="5" id="KW-0676">Redox-active center</keyword>
<keyword evidence="7" id="KW-1185">Reference proteome</keyword>
<dbReference type="RefSeq" id="WP_055422925.1">
    <property type="nucleotide sequence ID" value="NZ_CYHH01000002.1"/>
</dbReference>
<dbReference type="EMBL" id="CYHH01000002">
    <property type="protein sequence ID" value="CUB05936.1"/>
    <property type="molecule type" value="Genomic_DNA"/>
</dbReference>
<dbReference type="PIRSF" id="PIRSF005261">
    <property type="entry name" value="Heat_shock_Hsp33"/>
    <property type="match status" value="1"/>
</dbReference>
<dbReference type="GO" id="GO:0005737">
    <property type="term" value="C:cytoplasm"/>
    <property type="evidence" value="ECO:0007669"/>
    <property type="project" value="InterPro"/>
</dbReference>
<dbReference type="Gene3D" id="3.55.30.10">
    <property type="entry name" value="Hsp33 domain"/>
    <property type="match status" value="1"/>
</dbReference>
<organism evidence="6 7">
    <name type="scientific">Tepidiphilus thermophilus</name>
    <dbReference type="NCBI Taxonomy" id="876478"/>
    <lineage>
        <taxon>Bacteria</taxon>
        <taxon>Pseudomonadati</taxon>
        <taxon>Pseudomonadota</taxon>
        <taxon>Hydrogenophilia</taxon>
        <taxon>Hydrogenophilales</taxon>
        <taxon>Hydrogenophilaceae</taxon>
        <taxon>Tepidiphilus</taxon>
    </lineage>
</organism>
<dbReference type="SUPFAM" id="SSF64397">
    <property type="entry name" value="Hsp33 domain"/>
    <property type="match status" value="1"/>
</dbReference>
<dbReference type="InterPro" id="IPR023212">
    <property type="entry name" value="Hsp33_helix_hairpin_bin_dom_sf"/>
</dbReference>
<dbReference type="SUPFAM" id="SSF118352">
    <property type="entry name" value="HSP33 redox switch-like"/>
    <property type="match status" value="1"/>
</dbReference>
<dbReference type="OrthoDB" id="9793753at2"/>
<accession>A0A0K6IS50</accession>
<evidence type="ECO:0000256" key="2">
    <source>
        <dbReference type="ARBA" id="ARBA00022833"/>
    </source>
</evidence>
<dbReference type="InterPro" id="IPR000397">
    <property type="entry name" value="Heat_shock_Hsp33"/>
</dbReference>
<keyword evidence="3" id="KW-1015">Disulfide bond</keyword>
<name>A0A0K6IS50_9PROT</name>
<dbReference type="GO" id="GO:0042026">
    <property type="term" value="P:protein refolding"/>
    <property type="evidence" value="ECO:0007669"/>
    <property type="project" value="TreeGrafter"/>
</dbReference>
<proteinExistence type="predicted"/>
<dbReference type="Pfam" id="PF01430">
    <property type="entry name" value="HSP33"/>
    <property type="match status" value="1"/>
</dbReference>
<evidence type="ECO:0000256" key="5">
    <source>
        <dbReference type="ARBA" id="ARBA00023284"/>
    </source>
</evidence>
<dbReference type="GO" id="GO:0044183">
    <property type="term" value="F:protein folding chaperone"/>
    <property type="evidence" value="ECO:0007669"/>
    <property type="project" value="TreeGrafter"/>
</dbReference>
<evidence type="ECO:0000256" key="1">
    <source>
        <dbReference type="ARBA" id="ARBA00022490"/>
    </source>
</evidence>
<evidence type="ECO:0000313" key="7">
    <source>
        <dbReference type="Proteomes" id="UP000182108"/>
    </source>
</evidence>
<dbReference type="PANTHER" id="PTHR30111:SF1">
    <property type="entry name" value="33 KDA CHAPERONIN"/>
    <property type="match status" value="1"/>
</dbReference>
<evidence type="ECO:0000313" key="6">
    <source>
        <dbReference type="EMBL" id="CUB05936.1"/>
    </source>
</evidence>
<dbReference type="Proteomes" id="UP000182108">
    <property type="component" value="Unassembled WGS sequence"/>
</dbReference>
<dbReference type="PANTHER" id="PTHR30111">
    <property type="entry name" value="33 KDA CHAPERONIN"/>
    <property type="match status" value="1"/>
</dbReference>
<dbReference type="Gene3D" id="1.10.287.480">
    <property type="entry name" value="helix hairpin bin"/>
    <property type="match status" value="1"/>
</dbReference>
<keyword evidence="4" id="KW-0143">Chaperone</keyword>
<reference evidence="7" key="1">
    <citation type="submission" date="2015-08" db="EMBL/GenBank/DDBJ databases">
        <authorList>
            <person name="Babu N.S."/>
            <person name="Beckwith C.J."/>
            <person name="Beseler K.G."/>
            <person name="Brison A."/>
            <person name="Carone J.V."/>
            <person name="Caskin T.P."/>
            <person name="Diamond M."/>
            <person name="Durham M.E."/>
            <person name="Foxe J.M."/>
            <person name="Go M."/>
            <person name="Henderson B.A."/>
            <person name="Jones I.B."/>
            <person name="McGettigan J.A."/>
            <person name="Micheletti S.J."/>
            <person name="Nasrallah M.E."/>
            <person name="Ortiz D."/>
            <person name="Piller C.R."/>
            <person name="Privatt S.R."/>
            <person name="Schneider S.L."/>
            <person name="Sharp S."/>
            <person name="Smith T.C."/>
            <person name="Stanton J.D."/>
            <person name="Ullery H.E."/>
            <person name="Wilson R.J."/>
            <person name="Serrano M.G."/>
            <person name="Buck G."/>
            <person name="Lee V."/>
            <person name="Wang Y."/>
            <person name="Carvalho R."/>
            <person name="Voegtly L."/>
            <person name="Shi R."/>
            <person name="Duckworth R."/>
            <person name="Johnson A."/>
            <person name="Loviza R."/>
            <person name="Walstead R."/>
            <person name="Shah Z."/>
            <person name="Kiflezghi M."/>
            <person name="Wade K."/>
            <person name="Ball S.L."/>
            <person name="Bradley K.W."/>
            <person name="Asai D.J."/>
            <person name="Bowman C.A."/>
            <person name="Russell D.A."/>
            <person name="Pope W.H."/>
            <person name="Jacobs-Sera D."/>
            <person name="Hendrix R.W."/>
            <person name="Hatfull G.F."/>
        </authorList>
    </citation>
    <scope>NUCLEOTIDE SEQUENCE [LARGE SCALE GENOMIC DNA]</scope>
    <source>
        <strain evidence="7">JCM 19170</strain>
    </source>
</reference>
<protein>
    <submittedName>
        <fullName evidence="6">Redox-regulated molecular chaperone, HSP33 family</fullName>
    </submittedName>
</protein>
<evidence type="ECO:0000256" key="4">
    <source>
        <dbReference type="ARBA" id="ARBA00023186"/>
    </source>
</evidence>
<dbReference type="InterPro" id="IPR016154">
    <property type="entry name" value="Heat_shock_Hsp33_C"/>
</dbReference>
<sequence length="291" mass="32188">MHDAVQPFLIDNADIRGAHVRLVQSWQGIAARRNDPPAVQRLLGELAAFAAMIAARLKDPTRVTFQAQGEGPVSLLVVDLSPERNLRAFARYEGERAPRPDASARELLGEAQLQMVLDLPVSKEPYVSIVPWSGQTLSDTLEAFLAQSEQQPARLWLAADAHAAAGLLLQKLPSADEKDPDGWNRLTRLADTVTEPELLAFDAPELLSRLFPEETVRLFTALGITHEVKPNEAAVIQMLRLLGRDEIEAQLARDGEIVVRDELGGLEYRFTRDDLPRIFTEDDGSAPATRH</sequence>
<gene>
    <name evidence="6" type="ORF">Ga0061068_102214</name>
</gene>
<keyword evidence="1" id="KW-0963">Cytoplasm</keyword>
<dbReference type="GO" id="GO:0051082">
    <property type="term" value="F:unfolded protein binding"/>
    <property type="evidence" value="ECO:0007669"/>
    <property type="project" value="InterPro"/>
</dbReference>
<dbReference type="AlphaFoldDB" id="A0A0K6IS50"/>